<dbReference type="PANTHER" id="PTHR43333">
    <property type="entry name" value="2-HACID_DH_C DOMAIN-CONTAINING PROTEIN"/>
    <property type="match status" value="1"/>
</dbReference>
<dbReference type="InterPro" id="IPR036291">
    <property type="entry name" value="NAD(P)-bd_dom_sf"/>
</dbReference>
<dbReference type="Pfam" id="PF00389">
    <property type="entry name" value="2-Hacid_dh"/>
    <property type="match status" value="1"/>
</dbReference>
<dbReference type="GO" id="GO:0051287">
    <property type="term" value="F:NAD binding"/>
    <property type="evidence" value="ECO:0007669"/>
    <property type="project" value="InterPro"/>
</dbReference>
<dbReference type="CDD" id="cd05300">
    <property type="entry name" value="2-Hacid_dh_1"/>
    <property type="match status" value="1"/>
</dbReference>
<protein>
    <submittedName>
        <fullName evidence="6">D-2-hydroxyacid dehydrogenase</fullName>
    </submittedName>
</protein>
<dbReference type="EMBL" id="WTYZ01000001">
    <property type="protein sequence ID" value="MXO84068.1"/>
    <property type="molecule type" value="Genomic_DNA"/>
</dbReference>
<reference evidence="6 7" key="1">
    <citation type="submission" date="2019-12" db="EMBL/GenBank/DDBJ databases">
        <title>Genomic-based taxomic classification of the family Erythrobacteraceae.</title>
        <authorList>
            <person name="Xu L."/>
        </authorList>
    </citation>
    <scope>NUCLEOTIDE SEQUENCE [LARGE SCALE GENOMIC DNA]</scope>
    <source>
        <strain evidence="6 7">KCTC 42006</strain>
    </source>
</reference>
<dbReference type="OrthoDB" id="9787219at2"/>
<dbReference type="InterPro" id="IPR029753">
    <property type="entry name" value="D-isomer_DH_CS"/>
</dbReference>
<feature type="domain" description="D-isomer specific 2-hydroxyacid dehydrogenase NAD-binding" evidence="5">
    <location>
        <begin position="104"/>
        <end position="275"/>
    </location>
</feature>
<organism evidence="6 7">
    <name type="scientific">Pontixanthobacter aestiaquae</name>
    <dbReference type="NCBI Taxonomy" id="1509367"/>
    <lineage>
        <taxon>Bacteria</taxon>
        <taxon>Pseudomonadati</taxon>
        <taxon>Pseudomonadota</taxon>
        <taxon>Alphaproteobacteria</taxon>
        <taxon>Sphingomonadales</taxon>
        <taxon>Erythrobacteraceae</taxon>
        <taxon>Pontixanthobacter</taxon>
    </lineage>
</organism>
<dbReference type="InterPro" id="IPR006139">
    <property type="entry name" value="D-isomer_2_OHA_DH_cat_dom"/>
</dbReference>
<dbReference type="InterPro" id="IPR006140">
    <property type="entry name" value="D-isomer_DH_NAD-bd"/>
</dbReference>
<dbReference type="Proteomes" id="UP000460290">
    <property type="component" value="Unassembled WGS sequence"/>
</dbReference>
<accession>A0A844Z8C5</accession>
<dbReference type="RefSeq" id="WP_160614349.1">
    <property type="nucleotide sequence ID" value="NZ_JAUFQM010000001.1"/>
</dbReference>
<dbReference type="SUPFAM" id="SSF51735">
    <property type="entry name" value="NAD(P)-binding Rossmann-fold domains"/>
    <property type="match status" value="1"/>
</dbReference>
<keyword evidence="2" id="KW-0520">NAD</keyword>
<dbReference type="PANTHER" id="PTHR43333:SF1">
    <property type="entry name" value="D-ISOMER SPECIFIC 2-HYDROXYACID DEHYDROGENASE NAD-BINDING DOMAIN-CONTAINING PROTEIN"/>
    <property type="match status" value="1"/>
</dbReference>
<dbReference type="GO" id="GO:0016616">
    <property type="term" value="F:oxidoreductase activity, acting on the CH-OH group of donors, NAD or NADP as acceptor"/>
    <property type="evidence" value="ECO:0007669"/>
    <property type="project" value="InterPro"/>
</dbReference>
<gene>
    <name evidence="6" type="ORF">GRI35_11890</name>
</gene>
<evidence type="ECO:0000256" key="2">
    <source>
        <dbReference type="ARBA" id="ARBA00023027"/>
    </source>
</evidence>
<evidence type="ECO:0000313" key="6">
    <source>
        <dbReference type="EMBL" id="MXO84068.1"/>
    </source>
</evidence>
<evidence type="ECO:0000313" key="7">
    <source>
        <dbReference type="Proteomes" id="UP000460290"/>
    </source>
</evidence>
<name>A0A844Z8C5_9SPHN</name>
<evidence type="ECO:0000256" key="3">
    <source>
        <dbReference type="RuleBase" id="RU003719"/>
    </source>
</evidence>
<dbReference type="PROSITE" id="PS00671">
    <property type="entry name" value="D_2_HYDROXYACID_DH_3"/>
    <property type="match status" value="1"/>
</dbReference>
<feature type="domain" description="D-isomer specific 2-hydroxyacid dehydrogenase catalytic" evidence="4">
    <location>
        <begin position="11"/>
        <end position="302"/>
    </location>
</feature>
<dbReference type="SUPFAM" id="SSF52283">
    <property type="entry name" value="Formate/glycerate dehydrogenase catalytic domain-like"/>
    <property type="match status" value="1"/>
</dbReference>
<dbReference type="Gene3D" id="3.40.50.720">
    <property type="entry name" value="NAD(P)-binding Rossmann-like Domain"/>
    <property type="match status" value="2"/>
</dbReference>
<comment type="caution">
    <text evidence="6">The sequence shown here is derived from an EMBL/GenBank/DDBJ whole genome shotgun (WGS) entry which is preliminary data.</text>
</comment>
<proteinExistence type="inferred from homology"/>
<evidence type="ECO:0000256" key="1">
    <source>
        <dbReference type="ARBA" id="ARBA00023002"/>
    </source>
</evidence>
<dbReference type="Pfam" id="PF02826">
    <property type="entry name" value="2-Hacid_dh_C"/>
    <property type="match status" value="1"/>
</dbReference>
<comment type="similarity">
    <text evidence="3">Belongs to the D-isomer specific 2-hydroxyacid dehydrogenase family.</text>
</comment>
<dbReference type="AlphaFoldDB" id="A0A844Z8C5"/>
<sequence>MTIAVLSSLIRPAIEPHLPDWVEPRWFASTDELMEHVGEAEIGWFDLYDKEPMAEAVKRAEKMKWYNSIYAGLDFLPLDLLAKRGVTVTNGAGINAITIAEYTLMMMLNYAKGYREVVRAQDRKEWLQDSPGKMELAGSKALLLGYGAIGKLIETRLQAFDVDVTIVRRSGGSDGVLGPNEWRDKLGDFDWVILAVPATPETDGMIGAGELASMKDGAVLVNIARGTVVDQDALVMALQAKSIGGALLDVTEPEPLPKDHILWTLPNADITMHLSGRAQDKMFMRSAQRFLENLGKYHRGEPLSPIFDPARGY</sequence>
<keyword evidence="1 3" id="KW-0560">Oxidoreductase</keyword>
<evidence type="ECO:0000259" key="4">
    <source>
        <dbReference type="Pfam" id="PF00389"/>
    </source>
</evidence>
<keyword evidence="7" id="KW-1185">Reference proteome</keyword>
<evidence type="ECO:0000259" key="5">
    <source>
        <dbReference type="Pfam" id="PF02826"/>
    </source>
</evidence>